<protein>
    <recommendedName>
        <fullName evidence="4">Outer membrane protein assembly factor BamE</fullName>
    </recommendedName>
</protein>
<dbReference type="OrthoDB" id="9808250at2"/>
<evidence type="ECO:0000259" key="7">
    <source>
        <dbReference type="Pfam" id="PF04355"/>
    </source>
</evidence>
<dbReference type="HAMAP" id="MF_00925">
    <property type="entry name" value="OM_assembly_BamE"/>
    <property type="match status" value="1"/>
</dbReference>
<keyword evidence="3 4" id="KW-0998">Cell outer membrane</keyword>
<evidence type="ECO:0000256" key="6">
    <source>
        <dbReference type="SAM" id="SignalP"/>
    </source>
</evidence>
<evidence type="ECO:0000256" key="1">
    <source>
        <dbReference type="ARBA" id="ARBA00022729"/>
    </source>
</evidence>
<dbReference type="InterPro" id="IPR007450">
    <property type="entry name" value="BamE_dom"/>
</dbReference>
<dbReference type="GO" id="GO:1990063">
    <property type="term" value="C:Bam protein complex"/>
    <property type="evidence" value="ECO:0007669"/>
    <property type="project" value="TreeGrafter"/>
</dbReference>
<dbReference type="GO" id="GO:0051205">
    <property type="term" value="P:protein insertion into membrane"/>
    <property type="evidence" value="ECO:0007669"/>
    <property type="project" value="UniProtKB-UniRule"/>
</dbReference>
<feature type="chain" id="PRO_5009004302" description="Outer membrane protein assembly factor BamE" evidence="6">
    <location>
        <begin position="24"/>
        <end position="128"/>
    </location>
</feature>
<proteinExistence type="inferred from homology"/>
<comment type="subunit">
    <text evidence="4">Part of the Bam complex, which is composed of the outer membrane protein BamA, and four lipoproteins BamB, BamC, BamD and BamE.</text>
</comment>
<evidence type="ECO:0000313" key="9">
    <source>
        <dbReference type="Proteomes" id="UP000092377"/>
    </source>
</evidence>
<sequence length="128" mass="14325">MRCKLLIAATTSLLLLTAGCSTLERVVYRPDINQGNYLTPADVAKIQTGMTQQQVAYTLGTPMLRDPFGTQTWYYVFRREPGHQKVKQETLTLSFDTAGKLTEIKNTDYKPDNGDETTSEIASETVKD</sequence>
<gene>
    <name evidence="4" type="primary">bamE</name>
    <name evidence="8" type="ORF">AYY18_02225</name>
</gene>
<keyword evidence="1 4" id="KW-0732">Signal</keyword>
<dbReference type="PANTHER" id="PTHR37482:SF1">
    <property type="entry name" value="OUTER MEMBRANE PROTEIN ASSEMBLY FACTOR BAME"/>
    <property type="match status" value="1"/>
</dbReference>
<keyword evidence="9" id="KW-1185">Reference proteome</keyword>
<keyword evidence="4" id="KW-0449">Lipoprotein</keyword>
<feature type="domain" description="Outer membrane protein assembly factor BamE" evidence="7">
    <location>
        <begin position="35"/>
        <end position="104"/>
    </location>
</feature>
<dbReference type="AlphaFoldDB" id="A0A1B8HUW4"/>
<dbReference type="GO" id="GO:0030674">
    <property type="term" value="F:protein-macromolecule adaptor activity"/>
    <property type="evidence" value="ECO:0007669"/>
    <property type="project" value="TreeGrafter"/>
</dbReference>
<dbReference type="RefSeq" id="WP_067398595.1">
    <property type="nucleotide sequence ID" value="NZ_LZEY01000001.1"/>
</dbReference>
<dbReference type="NCBIfam" id="NF008585">
    <property type="entry name" value="PRK11548.1"/>
    <property type="match status" value="1"/>
</dbReference>
<dbReference type="Proteomes" id="UP000092377">
    <property type="component" value="Unassembled WGS sequence"/>
</dbReference>
<name>A0A1B8HUW4_9GAMM</name>
<dbReference type="GO" id="GO:0043165">
    <property type="term" value="P:Gram-negative-bacterium-type cell outer membrane assembly"/>
    <property type="evidence" value="ECO:0007669"/>
    <property type="project" value="UniProtKB-UniRule"/>
</dbReference>
<dbReference type="PANTHER" id="PTHR37482">
    <property type="entry name" value="OUTER MEMBRANE PROTEIN ASSEMBLY FACTOR BAME"/>
    <property type="match status" value="1"/>
</dbReference>
<organism evidence="8 9">
    <name type="scientific">Morganella psychrotolerans</name>
    <dbReference type="NCBI Taxonomy" id="368603"/>
    <lineage>
        <taxon>Bacteria</taxon>
        <taxon>Pseudomonadati</taxon>
        <taxon>Pseudomonadota</taxon>
        <taxon>Gammaproteobacteria</taxon>
        <taxon>Enterobacterales</taxon>
        <taxon>Morganellaceae</taxon>
        <taxon>Morganella</taxon>
    </lineage>
</organism>
<evidence type="ECO:0000256" key="4">
    <source>
        <dbReference type="HAMAP-Rule" id="MF_00925"/>
    </source>
</evidence>
<dbReference type="EMBL" id="LZEY01000001">
    <property type="protein sequence ID" value="OBU13565.1"/>
    <property type="molecule type" value="Genomic_DNA"/>
</dbReference>
<evidence type="ECO:0000256" key="5">
    <source>
        <dbReference type="SAM" id="MobiDB-lite"/>
    </source>
</evidence>
<reference evidence="9" key="1">
    <citation type="submission" date="2016-06" db="EMBL/GenBank/DDBJ databases">
        <authorList>
            <person name="Butler K."/>
        </authorList>
    </citation>
    <scope>NUCLEOTIDE SEQUENCE [LARGE SCALE GENOMIC DNA]</scope>
    <source>
        <strain evidence="9">GCSL-Mp20</strain>
    </source>
</reference>
<dbReference type="Pfam" id="PF04355">
    <property type="entry name" value="BamE"/>
    <property type="match status" value="1"/>
</dbReference>
<dbReference type="InterPro" id="IPR037873">
    <property type="entry name" value="BamE-like"/>
</dbReference>
<feature type="signal peptide" evidence="6">
    <location>
        <begin position="1"/>
        <end position="23"/>
    </location>
</feature>
<dbReference type="Gene3D" id="3.30.1450.10">
    <property type="match status" value="1"/>
</dbReference>
<comment type="function">
    <text evidence="4">Part of the outer membrane protein assembly complex, which is involved in assembly and insertion of beta-barrel proteins into the outer membrane.</text>
</comment>
<dbReference type="PROSITE" id="PS51257">
    <property type="entry name" value="PROKAR_LIPOPROTEIN"/>
    <property type="match status" value="1"/>
</dbReference>
<comment type="subcellular location">
    <subcellularLocation>
        <location evidence="4">Cell outer membrane</location>
        <topology evidence="4">Lipid-anchor</topology>
    </subcellularLocation>
</comment>
<comment type="similarity">
    <text evidence="4">Belongs to the BamE family.</text>
</comment>
<evidence type="ECO:0000256" key="3">
    <source>
        <dbReference type="ARBA" id="ARBA00023237"/>
    </source>
</evidence>
<accession>A0A1B8HUW4</accession>
<evidence type="ECO:0000313" key="8">
    <source>
        <dbReference type="EMBL" id="OBU13565.1"/>
    </source>
</evidence>
<comment type="caution">
    <text evidence="8">The sequence shown here is derived from an EMBL/GenBank/DDBJ whole genome shotgun (WGS) entry which is preliminary data.</text>
</comment>
<keyword evidence="2 4" id="KW-0472">Membrane</keyword>
<evidence type="ECO:0000256" key="2">
    <source>
        <dbReference type="ARBA" id="ARBA00023136"/>
    </source>
</evidence>
<dbReference type="InterPro" id="IPR026592">
    <property type="entry name" value="BamE"/>
</dbReference>
<keyword evidence="4" id="KW-0564">Palmitate</keyword>
<feature type="region of interest" description="Disordered" evidence="5">
    <location>
        <begin position="106"/>
        <end position="128"/>
    </location>
</feature>